<reference evidence="5 6" key="1">
    <citation type="submission" date="2019-03" db="EMBL/GenBank/DDBJ databases">
        <title>Genomic Encyclopedia of Type Strains, Phase IV (KMG-IV): sequencing the most valuable type-strain genomes for metagenomic binning, comparative biology and taxonomic classification.</title>
        <authorList>
            <person name="Goeker M."/>
        </authorList>
    </citation>
    <scope>NUCLEOTIDE SEQUENCE [LARGE SCALE GENOMIC DNA]</scope>
    <source>
        <strain evidence="5 6">LX-B</strain>
    </source>
</reference>
<keyword evidence="3" id="KW-0804">Transcription</keyword>
<dbReference type="Pfam" id="PF01638">
    <property type="entry name" value="HxlR"/>
    <property type="match status" value="1"/>
</dbReference>
<dbReference type="InterPro" id="IPR036390">
    <property type="entry name" value="WH_DNA-bd_sf"/>
</dbReference>
<evidence type="ECO:0000259" key="4">
    <source>
        <dbReference type="PROSITE" id="PS51118"/>
    </source>
</evidence>
<proteinExistence type="predicted"/>
<dbReference type="EMBL" id="SLUN01000007">
    <property type="protein sequence ID" value="TCL71603.1"/>
    <property type="molecule type" value="Genomic_DNA"/>
</dbReference>
<evidence type="ECO:0000313" key="5">
    <source>
        <dbReference type="EMBL" id="TCL71603.1"/>
    </source>
</evidence>
<gene>
    <name evidence="5" type="ORF">EDC14_100765</name>
</gene>
<dbReference type="GO" id="GO:0003677">
    <property type="term" value="F:DNA binding"/>
    <property type="evidence" value="ECO:0007669"/>
    <property type="project" value="UniProtKB-KW"/>
</dbReference>
<dbReference type="PANTHER" id="PTHR33204">
    <property type="entry name" value="TRANSCRIPTIONAL REGULATOR, MARR FAMILY"/>
    <property type="match status" value="1"/>
</dbReference>
<dbReference type="InterPro" id="IPR002577">
    <property type="entry name" value="HTH_HxlR"/>
</dbReference>
<accession>A0A4R1RXW6</accession>
<name>A0A4R1RXW6_HYDET</name>
<dbReference type="Gene3D" id="1.10.10.10">
    <property type="entry name" value="Winged helix-like DNA-binding domain superfamily/Winged helix DNA-binding domain"/>
    <property type="match status" value="1"/>
</dbReference>
<organism evidence="5 6">
    <name type="scientific">Hydrogenispora ethanolica</name>
    <dbReference type="NCBI Taxonomy" id="1082276"/>
    <lineage>
        <taxon>Bacteria</taxon>
        <taxon>Bacillati</taxon>
        <taxon>Bacillota</taxon>
        <taxon>Hydrogenispora</taxon>
    </lineage>
</organism>
<dbReference type="PANTHER" id="PTHR33204:SF29">
    <property type="entry name" value="TRANSCRIPTIONAL REGULATOR"/>
    <property type="match status" value="1"/>
</dbReference>
<evidence type="ECO:0000313" key="6">
    <source>
        <dbReference type="Proteomes" id="UP000295008"/>
    </source>
</evidence>
<keyword evidence="2" id="KW-0238">DNA-binding</keyword>
<evidence type="ECO:0000256" key="2">
    <source>
        <dbReference type="ARBA" id="ARBA00023125"/>
    </source>
</evidence>
<protein>
    <submittedName>
        <fullName evidence="5">HxlR family transcriptional regulator</fullName>
    </submittedName>
</protein>
<dbReference type="SUPFAM" id="SSF46785">
    <property type="entry name" value="Winged helix' DNA-binding domain"/>
    <property type="match status" value="1"/>
</dbReference>
<dbReference type="PROSITE" id="PS51118">
    <property type="entry name" value="HTH_HXLR"/>
    <property type="match status" value="1"/>
</dbReference>
<evidence type="ECO:0000256" key="3">
    <source>
        <dbReference type="ARBA" id="ARBA00023163"/>
    </source>
</evidence>
<feature type="domain" description="HTH hxlR-type" evidence="4">
    <location>
        <begin position="10"/>
        <end position="81"/>
    </location>
</feature>
<keyword evidence="1" id="KW-0805">Transcription regulation</keyword>
<dbReference type="AlphaFoldDB" id="A0A4R1RXW6"/>
<dbReference type="InterPro" id="IPR036388">
    <property type="entry name" value="WH-like_DNA-bd_sf"/>
</dbReference>
<sequence length="81" mass="9944">MNEQSLKERCPMDAALSVIDGKWKIFILWHLSQRTIRFNELQRLMPGITQKMLTQQLRELERDGMIHREVYPQFRRRWSTR</sequence>
<evidence type="ECO:0000256" key="1">
    <source>
        <dbReference type="ARBA" id="ARBA00023015"/>
    </source>
</evidence>
<dbReference type="Proteomes" id="UP000295008">
    <property type="component" value="Unassembled WGS sequence"/>
</dbReference>
<keyword evidence="6" id="KW-1185">Reference proteome</keyword>
<comment type="caution">
    <text evidence="5">The sequence shown here is derived from an EMBL/GenBank/DDBJ whole genome shotgun (WGS) entry which is preliminary data.</text>
</comment>